<evidence type="ECO:0000313" key="2">
    <source>
        <dbReference type="EMBL" id="GGM32154.1"/>
    </source>
</evidence>
<organism evidence="2 3">
    <name type="scientific">Paraliobacillus quinghaiensis</name>
    <dbReference type="NCBI Taxonomy" id="470815"/>
    <lineage>
        <taxon>Bacteria</taxon>
        <taxon>Bacillati</taxon>
        <taxon>Bacillota</taxon>
        <taxon>Bacilli</taxon>
        <taxon>Bacillales</taxon>
        <taxon>Bacillaceae</taxon>
        <taxon>Paraliobacillus</taxon>
    </lineage>
</organism>
<dbReference type="AlphaFoldDB" id="A0A917TQ38"/>
<comment type="caution">
    <text evidence="2">The sequence shown here is derived from an EMBL/GenBank/DDBJ whole genome shotgun (WGS) entry which is preliminary data.</text>
</comment>
<proteinExistence type="predicted"/>
<reference evidence="2" key="2">
    <citation type="submission" date="2020-09" db="EMBL/GenBank/DDBJ databases">
        <authorList>
            <person name="Sun Q."/>
            <person name="Zhou Y."/>
        </authorList>
    </citation>
    <scope>NUCLEOTIDE SEQUENCE</scope>
    <source>
        <strain evidence="2">CGMCC 1.6333</strain>
    </source>
</reference>
<sequence>MIILPCEKTAELRQLEVLMARLMRRDPNFQKLDELYGKVSSGYFGESSLDYYLKLVDLDDAFILYGLRLPESGSYFQIDALILTSKICFIIEAKNFKGEISFNRAGQMIRTLDGISEAFSDPMAQAHAQKQRLQHYIMALGYTPLEIHCIVSFTHPKVILNLEENDTIDIMVNQHLPRRMDEVLYSRQKQSYQIEELRLLATILKKNHSPREYNVIEKYEINPFNIKKGVWCPSCKDVMLDRLHSNWSCPKCKSKNRNAQLNALQEYAILYNNQITNKEAREFLGLQSSSVTKRILHHPKIQKVGTTKDSYYILDGVI</sequence>
<gene>
    <name evidence="2" type="ORF">GCM10011351_17890</name>
</gene>
<name>A0A917TQ38_9BACI</name>
<dbReference type="PROSITE" id="PS50965">
    <property type="entry name" value="NERD"/>
    <property type="match status" value="1"/>
</dbReference>
<dbReference type="Proteomes" id="UP000618460">
    <property type="component" value="Unassembled WGS sequence"/>
</dbReference>
<dbReference type="Pfam" id="PF08378">
    <property type="entry name" value="NERD"/>
    <property type="match status" value="1"/>
</dbReference>
<evidence type="ECO:0000259" key="1">
    <source>
        <dbReference type="PROSITE" id="PS50965"/>
    </source>
</evidence>
<keyword evidence="3" id="KW-1185">Reference proteome</keyword>
<evidence type="ECO:0000313" key="3">
    <source>
        <dbReference type="Proteomes" id="UP000618460"/>
    </source>
</evidence>
<protein>
    <recommendedName>
        <fullName evidence="1">NERD domain-containing protein</fullName>
    </recommendedName>
</protein>
<dbReference type="OrthoDB" id="569879at2"/>
<feature type="domain" description="NERD" evidence="1">
    <location>
        <begin position="41"/>
        <end position="160"/>
    </location>
</feature>
<accession>A0A917TQ38</accession>
<dbReference type="EMBL" id="BMLG01000008">
    <property type="protein sequence ID" value="GGM32154.1"/>
    <property type="molecule type" value="Genomic_DNA"/>
</dbReference>
<reference evidence="2" key="1">
    <citation type="journal article" date="2014" name="Int. J. Syst. Evol. Microbiol.">
        <title>Complete genome sequence of Corynebacterium casei LMG S-19264T (=DSM 44701T), isolated from a smear-ripened cheese.</title>
        <authorList>
            <consortium name="US DOE Joint Genome Institute (JGI-PGF)"/>
            <person name="Walter F."/>
            <person name="Albersmeier A."/>
            <person name="Kalinowski J."/>
            <person name="Ruckert C."/>
        </authorList>
    </citation>
    <scope>NUCLEOTIDE SEQUENCE</scope>
    <source>
        <strain evidence="2">CGMCC 1.6333</strain>
    </source>
</reference>
<dbReference type="RefSeq" id="WP_117154976.1">
    <property type="nucleotide sequence ID" value="NZ_BMLG01000008.1"/>
</dbReference>
<dbReference type="InterPro" id="IPR011528">
    <property type="entry name" value="NERD"/>
</dbReference>